<dbReference type="EMBL" id="RSCD01000013">
    <property type="protein sequence ID" value="RSH89549.1"/>
    <property type="molecule type" value="Genomic_DNA"/>
</dbReference>
<sequence length="62" mass="6872">MIRTMIKFMITTETKATDPYRRTHVGESSPSLWLPSPDSSSTLLAPRRNGWPGNKLADVIAA</sequence>
<evidence type="ECO:0000313" key="2">
    <source>
        <dbReference type="EMBL" id="RSH89549.1"/>
    </source>
</evidence>
<evidence type="ECO:0000313" key="3">
    <source>
        <dbReference type="Proteomes" id="UP000279259"/>
    </source>
</evidence>
<feature type="compositionally biased region" description="Low complexity" evidence="1">
    <location>
        <begin position="28"/>
        <end position="39"/>
    </location>
</feature>
<organism evidence="2 3">
    <name type="scientific">Saitozyma podzolica</name>
    <dbReference type="NCBI Taxonomy" id="1890683"/>
    <lineage>
        <taxon>Eukaryota</taxon>
        <taxon>Fungi</taxon>
        <taxon>Dikarya</taxon>
        <taxon>Basidiomycota</taxon>
        <taxon>Agaricomycotina</taxon>
        <taxon>Tremellomycetes</taxon>
        <taxon>Tremellales</taxon>
        <taxon>Trimorphomycetaceae</taxon>
        <taxon>Saitozyma</taxon>
    </lineage>
</organism>
<evidence type="ECO:0000256" key="1">
    <source>
        <dbReference type="SAM" id="MobiDB-lite"/>
    </source>
</evidence>
<name>A0A427YEE9_9TREE</name>
<feature type="region of interest" description="Disordered" evidence="1">
    <location>
        <begin position="20"/>
        <end position="39"/>
    </location>
</feature>
<protein>
    <submittedName>
        <fullName evidence="2">Uncharacterized protein</fullName>
    </submittedName>
</protein>
<keyword evidence="3" id="KW-1185">Reference proteome</keyword>
<proteinExistence type="predicted"/>
<accession>A0A427YEE9</accession>
<dbReference type="Proteomes" id="UP000279259">
    <property type="component" value="Unassembled WGS sequence"/>
</dbReference>
<reference evidence="2 3" key="1">
    <citation type="submission" date="2018-11" db="EMBL/GenBank/DDBJ databases">
        <title>Genome sequence of Saitozyma podzolica DSM 27192.</title>
        <authorList>
            <person name="Aliyu H."/>
            <person name="Gorte O."/>
            <person name="Ochsenreither K."/>
        </authorList>
    </citation>
    <scope>NUCLEOTIDE SEQUENCE [LARGE SCALE GENOMIC DNA]</scope>
    <source>
        <strain evidence="2 3">DSM 27192</strain>
    </source>
</reference>
<dbReference type="AlphaFoldDB" id="A0A427YEE9"/>
<comment type="caution">
    <text evidence="2">The sequence shown here is derived from an EMBL/GenBank/DDBJ whole genome shotgun (WGS) entry which is preliminary data.</text>
</comment>
<gene>
    <name evidence="2" type="ORF">EHS25_002100</name>
</gene>